<dbReference type="Proteomes" id="UP000036908">
    <property type="component" value="Unassembled WGS sequence"/>
</dbReference>
<evidence type="ECO:0000313" key="2">
    <source>
        <dbReference type="Proteomes" id="UP000036908"/>
    </source>
</evidence>
<keyword evidence="2" id="KW-1185">Reference proteome</keyword>
<dbReference type="AlphaFoldDB" id="A0A0L8APU9"/>
<proteinExistence type="predicted"/>
<dbReference type="PATRIC" id="fig|1566026.4.peg.2160"/>
<dbReference type="Gene3D" id="2.170.16.10">
    <property type="entry name" value="Hedgehog/Intein (Hint) domain"/>
    <property type="match status" value="1"/>
</dbReference>
<comment type="caution">
    <text evidence="1">The sequence shown here is derived from an EMBL/GenBank/DDBJ whole genome shotgun (WGS) entry which is preliminary data.</text>
</comment>
<dbReference type="SUPFAM" id="SSF51294">
    <property type="entry name" value="Hedgehog/intein (Hint) domain"/>
    <property type="match status" value="1"/>
</dbReference>
<dbReference type="RefSeq" id="WP_053222075.1">
    <property type="nucleotide sequence ID" value="NZ_JSVA01000003.1"/>
</dbReference>
<dbReference type="OrthoDB" id="7191465at2"/>
<evidence type="ECO:0000313" key="1">
    <source>
        <dbReference type="EMBL" id="KOF04364.1"/>
    </source>
</evidence>
<name>A0A0L8APU9_9BACT</name>
<dbReference type="InterPro" id="IPR036844">
    <property type="entry name" value="Hint_dom_sf"/>
</dbReference>
<reference evidence="2" key="1">
    <citation type="submission" date="2014-11" db="EMBL/GenBank/DDBJ databases">
        <title>Genome sequencing of Roseivirga sp. D-25.</title>
        <authorList>
            <person name="Selvaratnam C."/>
            <person name="Thevarajoo S."/>
            <person name="Goh K.M."/>
            <person name="Eee R."/>
            <person name="Chan K.-G."/>
            <person name="Chong C.S."/>
        </authorList>
    </citation>
    <scope>NUCLEOTIDE SEQUENCE [LARGE SCALE GENOMIC DNA]</scope>
    <source>
        <strain evidence="2">D-25</strain>
    </source>
</reference>
<dbReference type="EMBL" id="JSVA01000003">
    <property type="protein sequence ID" value="KOF04364.1"/>
    <property type="molecule type" value="Genomic_DNA"/>
</dbReference>
<protein>
    <recommendedName>
        <fullName evidence="3">Hedgehog/Intein (Hint) domain-containing protein</fullName>
    </recommendedName>
</protein>
<accession>A0A0L8APU9</accession>
<gene>
    <name evidence="1" type="ORF">OB69_02295</name>
</gene>
<organism evidence="1 2">
    <name type="scientific">Roseivirga seohaensis subsp. aquiponti</name>
    <dbReference type="NCBI Taxonomy" id="1566026"/>
    <lineage>
        <taxon>Bacteria</taxon>
        <taxon>Pseudomonadati</taxon>
        <taxon>Bacteroidota</taxon>
        <taxon>Cytophagia</taxon>
        <taxon>Cytophagales</taxon>
        <taxon>Roseivirgaceae</taxon>
        <taxon>Roseivirga</taxon>
    </lineage>
</organism>
<evidence type="ECO:0008006" key="3">
    <source>
        <dbReference type="Google" id="ProtNLM"/>
    </source>
</evidence>
<sequence length="169" mass="18057">MSLVINTIVAIPNNKTVAIQDIAIGDKVETFNYSTQSGLSKGNPLIVKMSNGTGNTPISQNMINISFGNNSSLICSLGQKILTENGKLKTAKHFMPNDNIFLADGSTTKIEMVVMGTYQEGIHMISPSLNPTTSLKHGNLFCANGIIVADYALNLGEPDNDELTGLNPE</sequence>